<feature type="region of interest" description="Disordered" evidence="1">
    <location>
        <begin position="400"/>
        <end position="439"/>
    </location>
</feature>
<feature type="region of interest" description="Disordered" evidence="1">
    <location>
        <begin position="244"/>
        <end position="344"/>
    </location>
</feature>
<dbReference type="Proteomes" id="UP001178507">
    <property type="component" value="Unassembled WGS sequence"/>
</dbReference>
<evidence type="ECO:0000313" key="2">
    <source>
        <dbReference type="EMBL" id="CAJ1406762.1"/>
    </source>
</evidence>
<proteinExistence type="predicted"/>
<sequence length="1171" mass="128385">MSVRDAWGLSIEQEDALLSVLRVAADGELALEQARCRLCEVREFDPNDFFRSLFGNWSSTQQGWVSVHDVYGWLGRQPHSVAGILLEEVAAVLSPYLNTHGELRYDGFLRFVLPHDPSYSWLKEAALLRSGCRAGPGSSSLLPSEVCHRFCRIVEGERDLLARLGVQRRRLAELQPQRRALVAMLSAPGGPRHALVDRLKVLDDLHCEALLRRVGGAGVAAEDIVDFVLQPHPGWIRGSPEMRAFQSARSEGARPPLDSPRSSPRSARSVGLASHAAAAARQVAAEANRGSPRQHSPWRTGPGGAGGPGAPLEPPYWQSREWPRETNGRSRSYAGIQDHGRRPVSDLVLPAHQISPPPPPLMEPARPTGLYQPSKVVASPHSVRPTYEAAPVGFGGMVSAFPSAGPRPQDPGAPGPAERSSPGARPASPRPQLLPVPRAASPAHRSWLVEAGCCAQCGRVFMQDSVNCSRCGARRDGSPVRDGRGSPRVGRGSPLRELPDRPSPRALSPRASPRASSRLAAPDGFFEGPLLASVGSEQRVLRSILQAMVRQAACDAEAEDAKAMIGPGAGGCGLPGFVQILDPLQKGYVLDTDLLELGKEHDAAVSFASLCSMIHEADLRRGGRPLGHLTFRDVGKLMFPIDSKEYKAMCDACSDDDAKSVLYVLHFSEPCPRCGFRIQRDSDSSGCPNVVCTHCQAPFRCYVVARQDAVAAGVAGPRAHADQTFRKEIEHNKVFISANGHNVDIFLSFDERKPPRWDERRVEFEPRDSGPAPSAADRYTLYRLVAAAARTAENLELDRKRLAAQPGFDNSCLREAFNYISSGRPSFDTLDLRQAFRDQQIPVSEKETDLMWQRYAPNFGSGVSLEHFQRQLRYDPMWTPESCTATSRLLAAVVQTLLRQAAADGAAEDAKALRPKGCPLTALFESLDPTGKGYLLDTDFWQLLQDFRGATPFAALCTMIQEVQLRRRAAPAVLPGRLSLREFGVLIYPVDSEEYEALRSCSSDAEAKSELYVLQHSEPCPSCGCRVQRDTDASGCPEVPCPRCRTVFRCTRQATSDDFAVRLSVQARQQLYRIISAAAHASEELEKDRLRLAQLLGHDITALSDVFTFLAQGRQRFTLPDLRRALAHLQSRASQRDLNLMWRRYAAQGAATVSFSDFLRQLKPLTKAGPF</sequence>
<evidence type="ECO:0000313" key="3">
    <source>
        <dbReference type="Proteomes" id="UP001178507"/>
    </source>
</evidence>
<dbReference type="CDD" id="cd20336">
    <property type="entry name" value="Rcat_RBR"/>
    <property type="match status" value="1"/>
</dbReference>
<dbReference type="InterPro" id="IPR011992">
    <property type="entry name" value="EF-hand-dom_pair"/>
</dbReference>
<feature type="compositionally biased region" description="Low complexity" evidence="1">
    <location>
        <begin position="416"/>
        <end position="427"/>
    </location>
</feature>
<feature type="compositionally biased region" description="Basic and acidic residues" evidence="1">
    <location>
        <begin position="473"/>
        <end position="485"/>
    </location>
</feature>
<comment type="caution">
    <text evidence="2">The sequence shown here is derived from an EMBL/GenBank/DDBJ whole genome shotgun (WGS) entry which is preliminary data.</text>
</comment>
<feature type="region of interest" description="Disordered" evidence="1">
    <location>
        <begin position="471"/>
        <end position="519"/>
    </location>
</feature>
<dbReference type="EMBL" id="CAUJNA010003645">
    <property type="protein sequence ID" value="CAJ1406762.1"/>
    <property type="molecule type" value="Genomic_DNA"/>
</dbReference>
<dbReference type="AlphaFoldDB" id="A0AA36NH04"/>
<keyword evidence="3" id="KW-1185">Reference proteome</keyword>
<name>A0AA36NH04_9DINO</name>
<gene>
    <name evidence="2" type="ORF">EVOR1521_LOCUS28639</name>
</gene>
<accession>A0AA36NH04</accession>
<feature type="compositionally biased region" description="Low complexity" evidence="1">
    <location>
        <begin position="254"/>
        <end position="287"/>
    </location>
</feature>
<evidence type="ECO:0000256" key="1">
    <source>
        <dbReference type="SAM" id="MobiDB-lite"/>
    </source>
</evidence>
<dbReference type="SUPFAM" id="SSF47473">
    <property type="entry name" value="EF-hand"/>
    <property type="match status" value="1"/>
</dbReference>
<feature type="compositionally biased region" description="Low complexity" evidence="1">
    <location>
        <begin position="504"/>
        <end position="519"/>
    </location>
</feature>
<organism evidence="2 3">
    <name type="scientific">Effrenium voratum</name>
    <dbReference type="NCBI Taxonomy" id="2562239"/>
    <lineage>
        <taxon>Eukaryota</taxon>
        <taxon>Sar</taxon>
        <taxon>Alveolata</taxon>
        <taxon>Dinophyceae</taxon>
        <taxon>Suessiales</taxon>
        <taxon>Symbiodiniaceae</taxon>
        <taxon>Effrenium</taxon>
    </lineage>
</organism>
<protein>
    <submittedName>
        <fullName evidence="2">Uncharacterized protein</fullName>
    </submittedName>
</protein>
<reference evidence="2" key="1">
    <citation type="submission" date="2023-08" db="EMBL/GenBank/DDBJ databases">
        <authorList>
            <person name="Chen Y."/>
            <person name="Shah S."/>
            <person name="Dougan E. K."/>
            <person name="Thang M."/>
            <person name="Chan C."/>
        </authorList>
    </citation>
    <scope>NUCLEOTIDE SEQUENCE</scope>
</reference>